<keyword evidence="3" id="KW-1185">Reference proteome</keyword>
<comment type="caution">
    <text evidence="2">The sequence shown here is derived from an EMBL/GenBank/DDBJ whole genome shotgun (WGS) entry which is preliminary data.</text>
</comment>
<evidence type="ECO:0000313" key="2">
    <source>
        <dbReference type="EMBL" id="KJU86584.1"/>
    </source>
</evidence>
<dbReference type="EMBL" id="LACI01000539">
    <property type="protein sequence ID" value="KJU86584.1"/>
    <property type="molecule type" value="Genomic_DNA"/>
</dbReference>
<sequence length="134" mass="15485">MTKKIKKRHTTQRVKVVQPPKGQEKMSEVLHEYAKPLLDQATTLEEKRKAVSLSILCWNTSFLSEDEHQEAINMAVKEIGIAQNDKMAFTQIFMSMIHRKLEWFFGIDKIFIDYGITELQNGKLSLTVISGKKM</sequence>
<name>A0A0F3GX73_9BACT</name>
<organism evidence="2 3">
    <name type="scientific">Candidatus Magnetobacterium bavaricum</name>
    <dbReference type="NCBI Taxonomy" id="29290"/>
    <lineage>
        <taxon>Bacteria</taxon>
        <taxon>Pseudomonadati</taxon>
        <taxon>Nitrospirota</taxon>
        <taxon>Thermodesulfovibrionia</taxon>
        <taxon>Thermodesulfovibrionales</taxon>
        <taxon>Candidatus Magnetobacteriaceae</taxon>
        <taxon>Candidatus Magnetobacterium</taxon>
    </lineage>
</organism>
<feature type="region of interest" description="Disordered" evidence="1">
    <location>
        <begin position="1"/>
        <end position="21"/>
    </location>
</feature>
<proteinExistence type="predicted"/>
<dbReference type="AlphaFoldDB" id="A0A0F3GX73"/>
<evidence type="ECO:0000256" key="1">
    <source>
        <dbReference type="SAM" id="MobiDB-lite"/>
    </source>
</evidence>
<feature type="compositionally biased region" description="Basic residues" evidence="1">
    <location>
        <begin position="1"/>
        <end position="12"/>
    </location>
</feature>
<accession>A0A0F3GX73</accession>
<dbReference type="Proteomes" id="UP000033423">
    <property type="component" value="Unassembled WGS sequence"/>
</dbReference>
<evidence type="ECO:0000313" key="3">
    <source>
        <dbReference type="Proteomes" id="UP000033423"/>
    </source>
</evidence>
<gene>
    <name evidence="2" type="ORF">MBAV_001223</name>
</gene>
<protein>
    <submittedName>
        <fullName evidence="2">Uncharacterized protein</fullName>
    </submittedName>
</protein>
<reference evidence="2 3" key="1">
    <citation type="submission" date="2015-02" db="EMBL/GenBank/DDBJ databases">
        <title>Single-cell genomics of uncultivated deep-branching MTB reveals a conserved set of magnetosome genes.</title>
        <authorList>
            <person name="Kolinko S."/>
            <person name="Richter M."/>
            <person name="Glockner F.O."/>
            <person name="Brachmann A."/>
            <person name="Schuler D."/>
        </authorList>
    </citation>
    <scope>NUCLEOTIDE SEQUENCE [LARGE SCALE GENOMIC DNA]</scope>
    <source>
        <strain evidence="2">TM-1</strain>
    </source>
</reference>